<protein>
    <submittedName>
        <fullName evidence="2">Methyltransferase domain protein</fullName>
    </submittedName>
</protein>
<proteinExistence type="predicted"/>
<evidence type="ECO:0000313" key="3">
    <source>
        <dbReference type="Proteomes" id="UP000193100"/>
    </source>
</evidence>
<dbReference type="SUPFAM" id="SSF53335">
    <property type="entry name" value="S-adenosyl-L-methionine-dependent methyltransferases"/>
    <property type="match status" value="1"/>
</dbReference>
<keyword evidence="2" id="KW-0808">Transferase</keyword>
<dbReference type="Proteomes" id="UP000193100">
    <property type="component" value="Chromosome"/>
</dbReference>
<dbReference type="EMBL" id="CP020931">
    <property type="protein sequence ID" value="ARM82613.1"/>
    <property type="molecule type" value="Genomic_DNA"/>
</dbReference>
<gene>
    <name evidence="2" type="ORF">MARSALSMR5_00512</name>
</gene>
<dbReference type="InterPro" id="IPR029063">
    <property type="entry name" value="SAM-dependent_MTases_sf"/>
</dbReference>
<organism evidence="2 3">
    <name type="scientific">Marinobacter salarius</name>
    <dbReference type="NCBI Taxonomy" id="1420917"/>
    <lineage>
        <taxon>Bacteria</taxon>
        <taxon>Pseudomonadati</taxon>
        <taxon>Pseudomonadota</taxon>
        <taxon>Gammaproteobacteria</taxon>
        <taxon>Pseudomonadales</taxon>
        <taxon>Marinobacteraceae</taxon>
        <taxon>Marinobacter</taxon>
    </lineage>
</organism>
<dbReference type="Gene3D" id="3.40.50.150">
    <property type="entry name" value="Vaccinia Virus protein VP39"/>
    <property type="match status" value="1"/>
</dbReference>
<evidence type="ECO:0000313" key="2">
    <source>
        <dbReference type="EMBL" id="ARM82613.1"/>
    </source>
</evidence>
<dbReference type="InterPro" id="IPR025714">
    <property type="entry name" value="Methyltranfer_dom"/>
</dbReference>
<dbReference type="STRING" id="1420917.AU15_01505"/>
<dbReference type="PANTHER" id="PTHR13369">
    <property type="match status" value="1"/>
</dbReference>
<dbReference type="CDD" id="cd02440">
    <property type="entry name" value="AdoMet_MTases"/>
    <property type="match status" value="1"/>
</dbReference>
<sequence length="427" mass="48463">MPGCFSAWAIFRVTLPSAASSHHRADAFYRRWQRLNDWLAQHREFWQPAPFADPSPAWTKNWPALADRVARLSDSDCVQWDDDPVALAEWVAGALPSFREFGELTGIQPLAVEFADQNTLPEVRATDMPGRKRLQAGAFASAIQPLKHNVLDWCCGKGHLARTLAPLCGGDVTGFEWNATLVDDGNRLAGKFGDAVTLQCQDVMAENLTMPPDAHGVALHACGDLHRRLMRKVAGEGLPRVSVSPCCYHLTEALDYQPLSRRVRASKNGLELTRNELRLAVRETVTAPKRVREQTRRISRWRLGFDGLQRQLRGVDAYLPVPSHPTRLTNGDFATFCRWAAGNRGLELPGDTDFGVWERHGERRRQEVRRHELVRHLFRRPLELWVVLDYSMFLEEQGYNVRLGTFCERQLTPRNLLIDAEKRSVDC</sequence>
<accession>A0A1W6K5A6</accession>
<dbReference type="AlphaFoldDB" id="A0A1W6K5A6"/>
<dbReference type="PANTHER" id="PTHR13369:SF0">
    <property type="entry name" value="GLUTATHIONE S-TRANSFERASE C-TERMINAL DOMAIN-CONTAINING PROTEIN"/>
    <property type="match status" value="1"/>
</dbReference>
<name>A0A1W6K5A6_9GAMM</name>
<keyword evidence="2" id="KW-0489">Methyltransferase</keyword>
<dbReference type="Pfam" id="PF13679">
    <property type="entry name" value="Methyltransf_32"/>
    <property type="match status" value="1"/>
</dbReference>
<feature type="domain" description="Methyltransferase" evidence="1">
    <location>
        <begin position="147"/>
        <end position="250"/>
    </location>
</feature>
<reference evidence="2 3" key="1">
    <citation type="submission" date="2017-04" db="EMBL/GenBank/DDBJ databases">
        <title>Genome Sequence of Marinobacter salarius strain SMR5 Isolated from a culture of the Diatom Skeletonema marinoi.</title>
        <authorList>
            <person name="Topel M."/>
            <person name="Pinder M.I.M."/>
            <person name="Johansson O.N."/>
            <person name="Kourtchenko O."/>
            <person name="Godhe A."/>
            <person name="Clarke A.K."/>
        </authorList>
    </citation>
    <scope>NUCLEOTIDE SEQUENCE [LARGE SCALE GENOMIC DNA]</scope>
    <source>
        <strain evidence="2 3">SMR5</strain>
    </source>
</reference>
<dbReference type="GO" id="GO:0032259">
    <property type="term" value="P:methylation"/>
    <property type="evidence" value="ECO:0007669"/>
    <property type="project" value="UniProtKB-KW"/>
</dbReference>
<dbReference type="GO" id="GO:0008168">
    <property type="term" value="F:methyltransferase activity"/>
    <property type="evidence" value="ECO:0007669"/>
    <property type="project" value="UniProtKB-KW"/>
</dbReference>
<evidence type="ECO:0000259" key="1">
    <source>
        <dbReference type="Pfam" id="PF13679"/>
    </source>
</evidence>